<organism evidence="1 2">
    <name type="scientific">Roseiconus lacunae</name>
    <dbReference type="NCBI Taxonomy" id="2605694"/>
    <lineage>
        <taxon>Bacteria</taxon>
        <taxon>Pseudomonadati</taxon>
        <taxon>Planctomycetota</taxon>
        <taxon>Planctomycetia</taxon>
        <taxon>Pirellulales</taxon>
        <taxon>Pirellulaceae</taxon>
        <taxon>Roseiconus</taxon>
    </lineage>
</organism>
<evidence type="ECO:0000313" key="2">
    <source>
        <dbReference type="Proteomes" id="UP001239462"/>
    </source>
</evidence>
<name>A0ABT7PEB9_9BACT</name>
<dbReference type="Proteomes" id="UP001239462">
    <property type="component" value="Unassembled WGS sequence"/>
</dbReference>
<gene>
    <name evidence="1" type="ORF">QTN89_05365</name>
</gene>
<comment type="caution">
    <text evidence="1">The sequence shown here is derived from an EMBL/GenBank/DDBJ whole genome shotgun (WGS) entry which is preliminary data.</text>
</comment>
<sequence>MNRLALADLAASLASHGDSLAISQHEVSAETIMNYWSAFRTRHEQWHRVMAGYRDAKNSGSFPSLHRWWDEYEGVLDDILVSELLTRVVATLGSVCERTMIDEGNDRVAAVTHGVFHSQLDASYRVGQILLEATAAPVAMIVRLNRLRHGVQRWSDWLVARVTTFPDAHIDYCVDQHRAQAFRAELRDSGDSRFRTMTSWLMNASMREMIQRRSSATPGLEDHNKAVIAAALGLFRSDLFDDYGVPKSHWLMSLGVDSPNNSTPAHPVFES</sequence>
<evidence type="ECO:0000313" key="1">
    <source>
        <dbReference type="EMBL" id="MDM4014850.1"/>
    </source>
</evidence>
<dbReference type="EMBL" id="JASZZN010000003">
    <property type="protein sequence ID" value="MDM4014850.1"/>
    <property type="molecule type" value="Genomic_DNA"/>
</dbReference>
<keyword evidence="2" id="KW-1185">Reference proteome</keyword>
<reference evidence="1 2" key="1">
    <citation type="submission" date="2023-06" db="EMBL/GenBank/DDBJ databases">
        <title>Roseiconus lacunae JC819 isolated from Gulf of Mannar region, Tamil Nadu.</title>
        <authorList>
            <person name="Pk S."/>
            <person name="Ch S."/>
            <person name="Ch V.R."/>
        </authorList>
    </citation>
    <scope>NUCLEOTIDE SEQUENCE [LARGE SCALE GENOMIC DNA]</scope>
    <source>
        <strain evidence="1 2">JC819</strain>
    </source>
</reference>
<accession>A0ABT7PEB9</accession>
<protein>
    <submittedName>
        <fullName evidence="1">Uncharacterized protein</fullName>
    </submittedName>
</protein>
<proteinExistence type="predicted"/>
<dbReference type="RefSeq" id="WP_289162475.1">
    <property type="nucleotide sequence ID" value="NZ_JASZZN010000003.1"/>
</dbReference>